<evidence type="ECO:0000313" key="1">
    <source>
        <dbReference type="EMBL" id="CFW94655.1"/>
    </source>
</evidence>
<sequence>MILYRSLQFLGFADDIDIIGRRTAKVCEAFSNRTQTRSSKNWNENQCDEGEVPACRRQGLGGGLGLPKLEDANALGVLERRILRTIFGSVFEHGAWRRRMNHELVELYGEPSIHPMLKTGRIRWLV</sequence>
<name>A0A0E3W2E1_ANOGA</name>
<protein>
    <submittedName>
        <fullName evidence="1">Uncharacterized protein</fullName>
    </submittedName>
</protein>
<proteinExistence type="predicted"/>
<dbReference type="AlphaFoldDB" id="A0A0E3W2E1"/>
<dbReference type="EMBL" id="HACL01000361">
    <property type="protein sequence ID" value="CFW94655.1"/>
    <property type="molecule type" value="Transcribed_RNA"/>
</dbReference>
<reference evidence="1" key="1">
    <citation type="submission" date="2015-03" db="EMBL/GenBank/DDBJ databases">
        <title>Long non-coding RNA discovery across the genus Anopheles reveals conserved secondary structures within and beyond the Gambiae complex.</title>
        <authorList>
            <person name="Jenkins A."/>
            <person name="Waterhouse R."/>
            <person name="Muskavitch M."/>
        </authorList>
    </citation>
    <scope>NUCLEOTIDE SEQUENCE</scope>
    <source>
        <tissue evidence="1">Whole body</tissue>
    </source>
</reference>
<organism evidence="1">
    <name type="scientific">Anopheles gambiae</name>
    <name type="common">African malaria mosquito</name>
    <dbReference type="NCBI Taxonomy" id="7165"/>
    <lineage>
        <taxon>Eukaryota</taxon>
        <taxon>Metazoa</taxon>
        <taxon>Ecdysozoa</taxon>
        <taxon>Arthropoda</taxon>
        <taxon>Hexapoda</taxon>
        <taxon>Insecta</taxon>
        <taxon>Pterygota</taxon>
        <taxon>Neoptera</taxon>
        <taxon>Endopterygota</taxon>
        <taxon>Diptera</taxon>
        <taxon>Nematocera</taxon>
        <taxon>Culicoidea</taxon>
        <taxon>Culicidae</taxon>
        <taxon>Anophelinae</taxon>
        <taxon>Anopheles</taxon>
    </lineage>
</organism>
<accession>A0A0E3W2E1</accession>